<dbReference type="AlphaFoldDB" id="A0A1I5IX29"/>
<dbReference type="InterPro" id="IPR050624">
    <property type="entry name" value="HTH-type_Tx_Regulator"/>
</dbReference>
<dbReference type="RefSeq" id="WP_091689002.1">
    <property type="nucleotide sequence ID" value="NZ_BAABFM010000036.1"/>
</dbReference>
<dbReference type="Proteomes" id="UP000198806">
    <property type="component" value="Unassembled WGS sequence"/>
</dbReference>
<dbReference type="PROSITE" id="PS50977">
    <property type="entry name" value="HTH_TETR_2"/>
    <property type="match status" value="1"/>
</dbReference>
<sequence length="252" mass="29397">MASYHKELKYGLITRMLPPNNESISSISKETGIPKSTLSEWKKKAMEDRNTEMDEIVKMPKTKRGLATLEKICLAAETLFYQKGYNNTSIVDITNLSGIGLGTFYIYFKDKYLLYKYLLLRYSHLIRKEIRDATAGVENRIEKERVGLRTFLKFTRENKHAYNIIWESLYIDKNLFIDYYDNFAARYASGIIEAQENGEVEDYDPIVVSYFLMGVSNFIGLKYVMFDEENMDFDEVVDQVVDILVNGMFKKK</sequence>
<dbReference type="EMBL" id="FOWD01000055">
    <property type="protein sequence ID" value="SFO64920.1"/>
    <property type="molecule type" value="Genomic_DNA"/>
</dbReference>
<dbReference type="SUPFAM" id="SSF48498">
    <property type="entry name" value="Tetracyclin repressor-like, C-terminal domain"/>
    <property type="match status" value="1"/>
</dbReference>
<dbReference type="PROSITE" id="PS01081">
    <property type="entry name" value="HTH_TETR_1"/>
    <property type="match status" value="1"/>
</dbReference>
<proteinExistence type="predicted"/>
<dbReference type="STRING" id="1527.SAMN04489757_15525"/>
<dbReference type="PANTHER" id="PTHR43479:SF11">
    <property type="entry name" value="ACREF_ENVCD OPERON REPRESSOR-RELATED"/>
    <property type="match status" value="1"/>
</dbReference>
<keyword evidence="1 2" id="KW-0238">DNA-binding</keyword>
<dbReference type="GO" id="GO:0003677">
    <property type="term" value="F:DNA binding"/>
    <property type="evidence" value="ECO:0007669"/>
    <property type="project" value="UniProtKB-UniRule"/>
</dbReference>
<dbReference type="InterPro" id="IPR009057">
    <property type="entry name" value="Homeodomain-like_sf"/>
</dbReference>
<evidence type="ECO:0000259" key="3">
    <source>
        <dbReference type="PROSITE" id="PS50977"/>
    </source>
</evidence>
<dbReference type="InterPro" id="IPR001647">
    <property type="entry name" value="HTH_TetR"/>
</dbReference>
<accession>A0A1I5IX29</accession>
<dbReference type="Gene3D" id="1.10.10.60">
    <property type="entry name" value="Homeodomain-like"/>
    <property type="match status" value="1"/>
</dbReference>
<evidence type="ECO:0000313" key="5">
    <source>
        <dbReference type="Proteomes" id="UP000198806"/>
    </source>
</evidence>
<dbReference type="Gene3D" id="1.10.357.10">
    <property type="entry name" value="Tetracycline Repressor, domain 2"/>
    <property type="match status" value="1"/>
</dbReference>
<dbReference type="PANTHER" id="PTHR43479">
    <property type="entry name" value="ACREF/ENVCD OPERON REPRESSOR-RELATED"/>
    <property type="match status" value="1"/>
</dbReference>
<protein>
    <submittedName>
        <fullName evidence="4">DNA-binding transcriptional regulator, AcrR family</fullName>
    </submittedName>
</protein>
<dbReference type="InterPro" id="IPR023772">
    <property type="entry name" value="DNA-bd_HTH_TetR-type_CS"/>
</dbReference>
<evidence type="ECO:0000313" key="4">
    <source>
        <dbReference type="EMBL" id="SFO64920.1"/>
    </source>
</evidence>
<feature type="domain" description="HTH tetR-type" evidence="3">
    <location>
        <begin position="66"/>
        <end position="126"/>
    </location>
</feature>
<organism evidence="4 5">
    <name type="scientific">Anaerocolumna aminovalerica</name>
    <dbReference type="NCBI Taxonomy" id="1527"/>
    <lineage>
        <taxon>Bacteria</taxon>
        <taxon>Bacillati</taxon>
        <taxon>Bacillota</taxon>
        <taxon>Clostridia</taxon>
        <taxon>Lachnospirales</taxon>
        <taxon>Lachnospiraceae</taxon>
        <taxon>Anaerocolumna</taxon>
    </lineage>
</organism>
<feature type="DNA-binding region" description="H-T-H motif" evidence="2">
    <location>
        <begin position="89"/>
        <end position="108"/>
    </location>
</feature>
<name>A0A1I5IX29_9FIRM</name>
<dbReference type="OrthoDB" id="9812484at2"/>
<evidence type="ECO:0000256" key="2">
    <source>
        <dbReference type="PROSITE-ProRule" id="PRU00335"/>
    </source>
</evidence>
<gene>
    <name evidence="4" type="ORF">SAMN04489757_15525</name>
</gene>
<dbReference type="SUPFAM" id="SSF46689">
    <property type="entry name" value="Homeodomain-like"/>
    <property type="match status" value="2"/>
</dbReference>
<reference evidence="4 5" key="1">
    <citation type="submission" date="2016-10" db="EMBL/GenBank/DDBJ databases">
        <authorList>
            <person name="de Groot N.N."/>
        </authorList>
    </citation>
    <scope>NUCLEOTIDE SEQUENCE [LARGE SCALE GENOMIC DNA]</scope>
    <source>
        <strain evidence="4 5">DSM 1283</strain>
    </source>
</reference>
<dbReference type="InterPro" id="IPR036271">
    <property type="entry name" value="Tet_transcr_reg_TetR-rel_C_sf"/>
</dbReference>
<dbReference type="Pfam" id="PF00440">
    <property type="entry name" value="TetR_N"/>
    <property type="match status" value="1"/>
</dbReference>
<keyword evidence="5" id="KW-1185">Reference proteome</keyword>
<evidence type="ECO:0000256" key="1">
    <source>
        <dbReference type="ARBA" id="ARBA00023125"/>
    </source>
</evidence>